<dbReference type="Gene3D" id="3.90.550.10">
    <property type="entry name" value="Spore Coat Polysaccharide Biosynthesis Protein SpsA, Chain A"/>
    <property type="match status" value="1"/>
</dbReference>
<keyword evidence="2" id="KW-0808">Transferase</keyword>
<dbReference type="GO" id="GO:0016779">
    <property type="term" value="F:nucleotidyltransferase activity"/>
    <property type="evidence" value="ECO:0007669"/>
    <property type="project" value="UniProtKB-KW"/>
</dbReference>
<feature type="domain" description="Nucleotidyl transferase" evidence="1">
    <location>
        <begin position="3"/>
        <end position="235"/>
    </location>
</feature>
<evidence type="ECO:0000313" key="3">
    <source>
        <dbReference type="Proteomes" id="UP000318704"/>
    </source>
</evidence>
<accession>A0A517W3V5</accession>
<sequence>MEAIVLSGGLGTRLRSVVSDLPKPMAPISGKPFLEYQLNYWITQGVDRFILAVSYKSECITQYFGNSFRGVPIDYSFEDQPLGTGGAIREAMQYLSKQDIFLLLNGDTFFDVPLSELKDFHKSYNATLTFSCYEMEKNERYTGILIDTNNKVTALNAEVIVGNQQSIKINGGVYLVDCEAIKPYFVDQDKKHSFEQKILPSLVADHNAVALTHHGYFIDIGIPSDFERAQTEILKRIK</sequence>
<name>A0A517W3V5_9PLAN</name>
<evidence type="ECO:0000313" key="2">
    <source>
        <dbReference type="EMBL" id="QDT99934.1"/>
    </source>
</evidence>
<dbReference type="AlphaFoldDB" id="A0A517W3V5"/>
<dbReference type="InterPro" id="IPR005835">
    <property type="entry name" value="NTP_transferase_dom"/>
</dbReference>
<protein>
    <submittedName>
        <fullName evidence="2">D-glycero-alpha-D-manno-heptose 1-phosphate guanylyltransferase</fullName>
        <ecNumber evidence="2">2.7.7.71</ecNumber>
    </submittedName>
</protein>
<dbReference type="KEGG" id="gaw:V144x_54480"/>
<dbReference type="SUPFAM" id="SSF53448">
    <property type="entry name" value="Nucleotide-diphospho-sugar transferases"/>
    <property type="match status" value="1"/>
</dbReference>
<gene>
    <name evidence="2" type="primary">hddC_2</name>
    <name evidence="2" type="ORF">V144x_54480</name>
</gene>
<reference evidence="2 3" key="1">
    <citation type="submission" date="2019-03" db="EMBL/GenBank/DDBJ databases">
        <title>Deep-cultivation of Planctomycetes and their phenomic and genomic characterization uncovers novel biology.</title>
        <authorList>
            <person name="Wiegand S."/>
            <person name="Jogler M."/>
            <person name="Boedeker C."/>
            <person name="Pinto D."/>
            <person name="Vollmers J."/>
            <person name="Rivas-Marin E."/>
            <person name="Kohn T."/>
            <person name="Peeters S.H."/>
            <person name="Heuer A."/>
            <person name="Rast P."/>
            <person name="Oberbeckmann S."/>
            <person name="Bunk B."/>
            <person name="Jeske O."/>
            <person name="Meyerdierks A."/>
            <person name="Storesund J.E."/>
            <person name="Kallscheuer N."/>
            <person name="Luecker S."/>
            <person name="Lage O.M."/>
            <person name="Pohl T."/>
            <person name="Merkel B.J."/>
            <person name="Hornburger P."/>
            <person name="Mueller R.-W."/>
            <person name="Bruemmer F."/>
            <person name="Labrenz M."/>
            <person name="Spormann A.M."/>
            <person name="Op den Camp H."/>
            <person name="Overmann J."/>
            <person name="Amann R."/>
            <person name="Jetten M.S.M."/>
            <person name="Mascher T."/>
            <person name="Medema M.H."/>
            <person name="Devos D.P."/>
            <person name="Kaster A.-K."/>
            <person name="Ovreas L."/>
            <person name="Rohde M."/>
            <person name="Galperin M.Y."/>
            <person name="Jogler C."/>
        </authorList>
    </citation>
    <scope>NUCLEOTIDE SEQUENCE [LARGE SCALE GENOMIC DNA]</scope>
    <source>
        <strain evidence="2 3">V144</strain>
    </source>
</reference>
<dbReference type="EMBL" id="CP037920">
    <property type="protein sequence ID" value="QDT99934.1"/>
    <property type="molecule type" value="Genomic_DNA"/>
</dbReference>
<proteinExistence type="predicted"/>
<dbReference type="CDD" id="cd06915">
    <property type="entry name" value="NTP_transferase_WcbM_like"/>
    <property type="match status" value="1"/>
</dbReference>
<dbReference type="InterPro" id="IPR050486">
    <property type="entry name" value="Mannose-1P_guanyltransferase"/>
</dbReference>
<dbReference type="Proteomes" id="UP000318704">
    <property type="component" value="Chromosome"/>
</dbReference>
<dbReference type="Pfam" id="PF00483">
    <property type="entry name" value="NTP_transferase"/>
    <property type="match status" value="1"/>
</dbReference>
<keyword evidence="2" id="KW-0548">Nucleotidyltransferase</keyword>
<dbReference type="PANTHER" id="PTHR22572">
    <property type="entry name" value="SUGAR-1-PHOSPHATE GUANYL TRANSFERASE"/>
    <property type="match status" value="1"/>
</dbReference>
<dbReference type="RefSeq" id="WP_144989866.1">
    <property type="nucleotide sequence ID" value="NZ_CP037920.1"/>
</dbReference>
<organism evidence="2 3">
    <name type="scientific">Gimesia aquarii</name>
    <dbReference type="NCBI Taxonomy" id="2527964"/>
    <lineage>
        <taxon>Bacteria</taxon>
        <taxon>Pseudomonadati</taxon>
        <taxon>Planctomycetota</taxon>
        <taxon>Planctomycetia</taxon>
        <taxon>Planctomycetales</taxon>
        <taxon>Planctomycetaceae</taxon>
        <taxon>Gimesia</taxon>
    </lineage>
</organism>
<dbReference type="InterPro" id="IPR029044">
    <property type="entry name" value="Nucleotide-diphossugar_trans"/>
</dbReference>
<dbReference type="EC" id="2.7.7.71" evidence="2"/>
<evidence type="ECO:0000259" key="1">
    <source>
        <dbReference type="Pfam" id="PF00483"/>
    </source>
</evidence>